<keyword evidence="7 10" id="KW-0067">ATP-binding</keyword>
<evidence type="ECO:0000313" key="11">
    <source>
        <dbReference type="EMBL" id="SJZ68556.1"/>
    </source>
</evidence>
<dbReference type="InterPro" id="IPR027417">
    <property type="entry name" value="P-loop_NTPase"/>
</dbReference>
<dbReference type="GO" id="GO:0005737">
    <property type="term" value="C:cytoplasm"/>
    <property type="evidence" value="ECO:0007669"/>
    <property type="project" value="TreeGrafter"/>
</dbReference>
<dbReference type="PANTHER" id="PTHR43442">
    <property type="entry name" value="GLUCONOKINASE-RELATED"/>
    <property type="match status" value="1"/>
</dbReference>
<dbReference type="RefSeq" id="WP_245318762.1">
    <property type="nucleotide sequence ID" value="NZ_FUXL01000002.1"/>
</dbReference>
<name>A0A1T4MP13_9HYPH</name>
<evidence type="ECO:0000256" key="6">
    <source>
        <dbReference type="ARBA" id="ARBA00022777"/>
    </source>
</evidence>
<evidence type="ECO:0000256" key="9">
    <source>
        <dbReference type="ARBA" id="ARBA00048090"/>
    </source>
</evidence>
<evidence type="ECO:0000256" key="8">
    <source>
        <dbReference type="ARBA" id="ARBA00023064"/>
    </source>
</evidence>
<dbReference type="EC" id="2.7.1.12" evidence="3 10"/>
<accession>A0A1T4MP13</accession>
<dbReference type="CDD" id="cd02021">
    <property type="entry name" value="GntK"/>
    <property type="match status" value="1"/>
</dbReference>
<keyword evidence="12" id="KW-1185">Reference proteome</keyword>
<comment type="catalytic activity">
    <reaction evidence="9 10">
        <text>D-gluconate + ATP = 6-phospho-D-gluconate + ADP + H(+)</text>
        <dbReference type="Rhea" id="RHEA:19433"/>
        <dbReference type="ChEBI" id="CHEBI:15378"/>
        <dbReference type="ChEBI" id="CHEBI:18391"/>
        <dbReference type="ChEBI" id="CHEBI:30616"/>
        <dbReference type="ChEBI" id="CHEBI:58759"/>
        <dbReference type="ChEBI" id="CHEBI:456216"/>
        <dbReference type="EC" id="2.7.1.12"/>
    </reaction>
</comment>
<evidence type="ECO:0000256" key="5">
    <source>
        <dbReference type="ARBA" id="ARBA00022741"/>
    </source>
</evidence>
<dbReference type="GO" id="GO:0005524">
    <property type="term" value="F:ATP binding"/>
    <property type="evidence" value="ECO:0007669"/>
    <property type="project" value="UniProtKB-KW"/>
</dbReference>
<evidence type="ECO:0000256" key="4">
    <source>
        <dbReference type="ARBA" id="ARBA00022679"/>
    </source>
</evidence>
<evidence type="ECO:0000256" key="10">
    <source>
        <dbReference type="RuleBase" id="RU363066"/>
    </source>
</evidence>
<keyword evidence="8" id="KW-0311">Gluconate utilization</keyword>
<dbReference type="AlphaFoldDB" id="A0A1T4MP13"/>
<evidence type="ECO:0000256" key="3">
    <source>
        <dbReference type="ARBA" id="ARBA00012054"/>
    </source>
</evidence>
<evidence type="ECO:0000256" key="2">
    <source>
        <dbReference type="ARBA" id="ARBA00008420"/>
    </source>
</evidence>
<evidence type="ECO:0000256" key="7">
    <source>
        <dbReference type="ARBA" id="ARBA00022840"/>
    </source>
</evidence>
<gene>
    <name evidence="11" type="ORF">SAMN05428963_102208</name>
</gene>
<dbReference type="InterPro" id="IPR006001">
    <property type="entry name" value="Therm_gnt_kin"/>
</dbReference>
<sequence>MGGRAKAIVVMGPSGVGKTTTAMVLAARLGWPYAEGDDFHPLENIAKMSAGIPLQDADREPWLAAIRDWIDEQARGGASVVVTCSALKRRYRDILRQADVDLCFLFLAADQLLVGERVARRAGHYMPPSLLASQFGDLEPLQADEPGIFVTVDKAPEAVAEEALLRLAERGWAVKPV</sequence>
<reference evidence="11 12" key="1">
    <citation type="submission" date="2017-02" db="EMBL/GenBank/DDBJ databases">
        <authorList>
            <person name="Peterson S.W."/>
        </authorList>
    </citation>
    <scope>NUCLEOTIDE SEQUENCE [LARGE SCALE GENOMIC DNA]</scope>
    <source>
        <strain evidence="11 12">USBA 369</strain>
    </source>
</reference>
<protein>
    <recommendedName>
        <fullName evidence="3 10">Gluconokinase</fullName>
        <ecNumber evidence="3 10">2.7.1.12</ecNumber>
    </recommendedName>
</protein>
<proteinExistence type="inferred from homology"/>
<evidence type="ECO:0000256" key="1">
    <source>
        <dbReference type="ARBA" id="ARBA00004761"/>
    </source>
</evidence>
<dbReference type="NCBIfam" id="TIGR01313">
    <property type="entry name" value="therm_gnt_kin"/>
    <property type="match status" value="1"/>
</dbReference>
<dbReference type="GO" id="GO:0046316">
    <property type="term" value="F:gluconokinase activity"/>
    <property type="evidence" value="ECO:0007669"/>
    <property type="project" value="UniProtKB-EC"/>
</dbReference>
<dbReference type="FunFam" id="3.40.50.300:FF:000522">
    <property type="entry name" value="Gluconokinase"/>
    <property type="match status" value="1"/>
</dbReference>
<comment type="pathway">
    <text evidence="1">Carbohydrate acid metabolism.</text>
</comment>
<dbReference type="PANTHER" id="PTHR43442:SF3">
    <property type="entry name" value="GLUCONOKINASE-RELATED"/>
    <property type="match status" value="1"/>
</dbReference>
<dbReference type="SUPFAM" id="SSF52540">
    <property type="entry name" value="P-loop containing nucleoside triphosphate hydrolases"/>
    <property type="match status" value="1"/>
</dbReference>
<organism evidence="11 12">
    <name type="scientific">Consotaella salsifontis</name>
    <dbReference type="NCBI Taxonomy" id="1365950"/>
    <lineage>
        <taxon>Bacteria</taxon>
        <taxon>Pseudomonadati</taxon>
        <taxon>Pseudomonadota</taxon>
        <taxon>Alphaproteobacteria</taxon>
        <taxon>Hyphomicrobiales</taxon>
        <taxon>Aurantimonadaceae</taxon>
        <taxon>Consotaella</taxon>
    </lineage>
</organism>
<dbReference type="Proteomes" id="UP000190135">
    <property type="component" value="Unassembled WGS sequence"/>
</dbReference>
<dbReference type="GO" id="GO:0019521">
    <property type="term" value="P:D-gluconate metabolic process"/>
    <property type="evidence" value="ECO:0007669"/>
    <property type="project" value="UniProtKB-KW"/>
</dbReference>
<dbReference type="EMBL" id="FUXL01000002">
    <property type="protein sequence ID" value="SJZ68556.1"/>
    <property type="molecule type" value="Genomic_DNA"/>
</dbReference>
<dbReference type="STRING" id="1365950.SAMN05428963_102208"/>
<evidence type="ECO:0000313" key="12">
    <source>
        <dbReference type="Proteomes" id="UP000190135"/>
    </source>
</evidence>
<dbReference type="Gene3D" id="3.40.50.300">
    <property type="entry name" value="P-loop containing nucleotide triphosphate hydrolases"/>
    <property type="match status" value="1"/>
</dbReference>
<keyword evidence="6 10" id="KW-0418">Kinase</keyword>
<comment type="similarity">
    <text evidence="2 10">Belongs to the gluconokinase GntK/GntV family.</text>
</comment>
<keyword evidence="4 10" id="KW-0808">Transferase</keyword>
<keyword evidence="5 10" id="KW-0547">Nucleotide-binding</keyword>
<dbReference type="Pfam" id="PF13671">
    <property type="entry name" value="AAA_33"/>
    <property type="match status" value="1"/>
</dbReference>